<evidence type="ECO:0000256" key="1">
    <source>
        <dbReference type="ARBA" id="ARBA00004383"/>
    </source>
</evidence>
<dbReference type="SUPFAM" id="SSF74653">
    <property type="entry name" value="TolA/TonB C-terminal domain"/>
    <property type="match status" value="1"/>
</dbReference>
<keyword evidence="10" id="KW-0735">Signal-anchor</keyword>
<accession>A0A2N7VY47</accession>
<evidence type="ECO:0000256" key="9">
    <source>
        <dbReference type="ARBA" id="ARBA00023136"/>
    </source>
</evidence>
<keyword evidence="3 10" id="KW-0813">Transport</keyword>
<keyword evidence="8" id="KW-1133">Transmembrane helix</keyword>
<dbReference type="InterPro" id="IPR006260">
    <property type="entry name" value="TonB/TolA_C"/>
</dbReference>
<dbReference type="Proteomes" id="UP000235616">
    <property type="component" value="Unassembled WGS sequence"/>
</dbReference>
<evidence type="ECO:0000256" key="4">
    <source>
        <dbReference type="ARBA" id="ARBA00022475"/>
    </source>
</evidence>
<feature type="region of interest" description="Disordered" evidence="11">
    <location>
        <begin position="1"/>
        <end position="30"/>
    </location>
</feature>
<dbReference type="EMBL" id="PNYA01000004">
    <property type="protein sequence ID" value="PMS22084.1"/>
    <property type="molecule type" value="Genomic_DNA"/>
</dbReference>
<dbReference type="NCBIfam" id="TIGR01352">
    <property type="entry name" value="tonB_Cterm"/>
    <property type="match status" value="1"/>
</dbReference>
<keyword evidence="9" id="KW-0472">Membrane</keyword>
<evidence type="ECO:0000256" key="6">
    <source>
        <dbReference type="ARBA" id="ARBA00022692"/>
    </source>
</evidence>
<evidence type="ECO:0000256" key="5">
    <source>
        <dbReference type="ARBA" id="ARBA00022519"/>
    </source>
</evidence>
<dbReference type="PANTHER" id="PTHR33446:SF2">
    <property type="entry name" value="PROTEIN TONB"/>
    <property type="match status" value="1"/>
</dbReference>
<name>A0A2N7VY47_9BURK</name>
<dbReference type="PRINTS" id="PR01374">
    <property type="entry name" value="TONBPROTEIN"/>
</dbReference>
<feature type="region of interest" description="Disordered" evidence="11">
    <location>
        <begin position="87"/>
        <end position="121"/>
    </location>
</feature>
<sequence>MLGRKRAPTKRTREMTSKVRPLAMQRPPAEPSANARAAGVVLFVVLAHLALFAAHMRAARSGVSGLREAHAVAPSGPLEVTLLAAPSPVERPSPAGPPSHASINPRESSSQPRAISRKPAPTEAIAAPAHTVAPRKMVVAEPAASTAGAASTPSAAASAASTAKAPTSAEAARFSARPATKRSDEVVCRIPAPSYPARARRLEEEGTVTVRMTLDTDGRPTAASIEQGTGFAELDAAALDAVRGAACEPYIERGEAVPVSVVQSIDFKLTQP</sequence>
<dbReference type="GO" id="GO:0015031">
    <property type="term" value="P:protein transport"/>
    <property type="evidence" value="ECO:0007669"/>
    <property type="project" value="UniProtKB-UniRule"/>
</dbReference>
<feature type="domain" description="TonB C-terminal" evidence="12">
    <location>
        <begin position="180"/>
        <end position="272"/>
    </location>
</feature>
<evidence type="ECO:0000259" key="12">
    <source>
        <dbReference type="PROSITE" id="PS52015"/>
    </source>
</evidence>
<evidence type="ECO:0000256" key="7">
    <source>
        <dbReference type="ARBA" id="ARBA00022927"/>
    </source>
</evidence>
<keyword evidence="6" id="KW-0812">Transmembrane</keyword>
<dbReference type="GO" id="GO:0055085">
    <property type="term" value="P:transmembrane transport"/>
    <property type="evidence" value="ECO:0007669"/>
    <property type="project" value="InterPro"/>
</dbReference>
<dbReference type="AlphaFoldDB" id="A0A2N7VY47"/>
<dbReference type="GO" id="GO:0098797">
    <property type="term" value="C:plasma membrane protein complex"/>
    <property type="evidence" value="ECO:0007669"/>
    <property type="project" value="TreeGrafter"/>
</dbReference>
<comment type="function">
    <text evidence="10">Interacts with outer membrane receptor proteins that carry out high-affinity binding and energy dependent uptake into the periplasmic space of specific substrates. It could act to transduce energy from the cytoplasmic membrane to specific energy-requiring processes in the outer membrane, resulting in the release into the periplasm of ligands bound by these outer membrane proteins.</text>
</comment>
<dbReference type="GO" id="GO:0031992">
    <property type="term" value="F:energy transducer activity"/>
    <property type="evidence" value="ECO:0007669"/>
    <property type="project" value="InterPro"/>
</dbReference>
<comment type="caution">
    <text evidence="13">The sequence shown here is derived from an EMBL/GenBank/DDBJ whole genome shotgun (WGS) entry which is preliminary data.</text>
</comment>
<feature type="compositionally biased region" description="Polar residues" evidence="11">
    <location>
        <begin position="101"/>
        <end position="113"/>
    </location>
</feature>
<evidence type="ECO:0000256" key="11">
    <source>
        <dbReference type="SAM" id="MobiDB-lite"/>
    </source>
</evidence>
<evidence type="ECO:0000313" key="14">
    <source>
        <dbReference type="Proteomes" id="UP000235616"/>
    </source>
</evidence>
<evidence type="ECO:0000313" key="13">
    <source>
        <dbReference type="EMBL" id="PMS22084.1"/>
    </source>
</evidence>
<keyword evidence="7 10" id="KW-0653">Protein transport</keyword>
<organism evidence="13 14">
    <name type="scientific">Trinickia dabaoshanensis</name>
    <dbReference type="NCBI Taxonomy" id="564714"/>
    <lineage>
        <taxon>Bacteria</taxon>
        <taxon>Pseudomonadati</taxon>
        <taxon>Pseudomonadota</taxon>
        <taxon>Betaproteobacteria</taxon>
        <taxon>Burkholderiales</taxon>
        <taxon>Burkholderiaceae</taxon>
        <taxon>Trinickia</taxon>
    </lineage>
</organism>
<dbReference type="GO" id="GO:0015891">
    <property type="term" value="P:siderophore transport"/>
    <property type="evidence" value="ECO:0007669"/>
    <property type="project" value="InterPro"/>
</dbReference>
<evidence type="ECO:0000256" key="8">
    <source>
        <dbReference type="ARBA" id="ARBA00022989"/>
    </source>
</evidence>
<dbReference type="Gene3D" id="3.30.1150.10">
    <property type="match status" value="1"/>
</dbReference>
<dbReference type="InterPro" id="IPR037682">
    <property type="entry name" value="TonB_C"/>
</dbReference>
<evidence type="ECO:0000256" key="2">
    <source>
        <dbReference type="ARBA" id="ARBA00006555"/>
    </source>
</evidence>
<keyword evidence="4 10" id="KW-1003">Cell membrane</keyword>
<proteinExistence type="inferred from homology"/>
<dbReference type="InterPro" id="IPR003538">
    <property type="entry name" value="TonB"/>
</dbReference>
<evidence type="ECO:0000256" key="3">
    <source>
        <dbReference type="ARBA" id="ARBA00022448"/>
    </source>
</evidence>
<gene>
    <name evidence="13" type="ORF">C0Z18_06080</name>
</gene>
<evidence type="ECO:0000256" key="10">
    <source>
        <dbReference type="RuleBase" id="RU362123"/>
    </source>
</evidence>
<keyword evidence="14" id="KW-1185">Reference proteome</keyword>
<dbReference type="Pfam" id="PF03544">
    <property type="entry name" value="TonB_C"/>
    <property type="match status" value="1"/>
</dbReference>
<protein>
    <recommendedName>
        <fullName evidence="10">Protein TonB</fullName>
    </recommendedName>
</protein>
<dbReference type="GO" id="GO:0030288">
    <property type="term" value="C:outer membrane-bounded periplasmic space"/>
    <property type="evidence" value="ECO:0007669"/>
    <property type="project" value="InterPro"/>
</dbReference>
<keyword evidence="5 10" id="KW-0997">Cell inner membrane</keyword>
<dbReference type="PROSITE" id="PS52015">
    <property type="entry name" value="TONB_CTD"/>
    <property type="match status" value="1"/>
</dbReference>
<dbReference type="PANTHER" id="PTHR33446">
    <property type="entry name" value="PROTEIN TONB-RELATED"/>
    <property type="match status" value="1"/>
</dbReference>
<comment type="subcellular location">
    <subcellularLocation>
        <location evidence="1 10">Cell inner membrane</location>
        <topology evidence="1 10">Single-pass membrane protein</topology>
        <orientation evidence="1 10">Periplasmic side</orientation>
    </subcellularLocation>
</comment>
<feature type="compositionally biased region" description="Basic residues" evidence="11">
    <location>
        <begin position="1"/>
        <end position="10"/>
    </location>
</feature>
<comment type="similarity">
    <text evidence="2 10">Belongs to the TonB family.</text>
</comment>
<dbReference type="InterPro" id="IPR051045">
    <property type="entry name" value="TonB-dependent_transducer"/>
</dbReference>
<reference evidence="13 14" key="1">
    <citation type="submission" date="2018-01" db="EMBL/GenBank/DDBJ databases">
        <title>Whole genome analyses suggest that Burkholderia sensu lato contains two further novel genera in the rhizoxinica-symbiotica group Mycetohabitans gen. nov., and Trinickia gen. nov.: implications for the evolution of diazotrophy and nodulation in the Burkholderiaceae.</title>
        <authorList>
            <person name="Estrada-de los Santos P."/>
            <person name="Palmer M."/>
            <person name="Chavez-Ramirez B."/>
            <person name="Beukes C."/>
            <person name="Steenkamp E.T."/>
            <person name="Hirsch A.M."/>
            <person name="Manyaka P."/>
            <person name="Maluk M."/>
            <person name="Lafos M."/>
            <person name="Crook M."/>
            <person name="Gross E."/>
            <person name="Simon M.F."/>
            <person name="Bueno dos Reis Junior F."/>
            <person name="Poole P.S."/>
            <person name="Venter S.N."/>
            <person name="James E.K."/>
        </authorList>
    </citation>
    <scope>NUCLEOTIDE SEQUENCE [LARGE SCALE GENOMIC DNA]</scope>
    <source>
        <strain evidence="13 14">GIMN1.004</strain>
    </source>
</reference>